<keyword evidence="1" id="KW-1133">Transmembrane helix</keyword>
<gene>
    <name evidence="2" type="ORF">LCGC14_1063380</name>
</gene>
<sequence>MLEVVETLDFIYVFINDFPPLRHEELRDTKGIIRHYGRDDNKEKINYVKYPTKYYTKEYIEAHIEEWYGDCKLCKIGIDIENDKYMISKIIHKVPSIKINNEGLRVGITVGILSIIPFLLLLIKKKIK</sequence>
<keyword evidence="1" id="KW-0472">Membrane</keyword>
<feature type="transmembrane region" description="Helical" evidence="1">
    <location>
        <begin position="103"/>
        <end position="123"/>
    </location>
</feature>
<protein>
    <submittedName>
        <fullName evidence="2">Uncharacterized protein</fullName>
    </submittedName>
</protein>
<proteinExistence type="predicted"/>
<evidence type="ECO:0000256" key="1">
    <source>
        <dbReference type="SAM" id="Phobius"/>
    </source>
</evidence>
<accession>A0A0F9MKJ6</accession>
<comment type="caution">
    <text evidence="2">The sequence shown here is derived from an EMBL/GenBank/DDBJ whole genome shotgun (WGS) entry which is preliminary data.</text>
</comment>
<reference evidence="2" key="1">
    <citation type="journal article" date="2015" name="Nature">
        <title>Complex archaea that bridge the gap between prokaryotes and eukaryotes.</title>
        <authorList>
            <person name="Spang A."/>
            <person name="Saw J.H."/>
            <person name="Jorgensen S.L."/>
            <person name="Zaremba-Niedzwiedzka K."/>
            <person name="Martijn J."/>
            <person name="Lind A.E."/>
            <person name="van Eijk R."/>
            <person name="Schleper C."/>
            <person name="Guy L."/>
            <person name="Ettema T.J."/>
        </authorList>
    </citation>
    <scope>NUCLEOTIDE SEQUENCE</scope>
</reference>
<dbReference type="EMBL" id="LAZR01004526">
    <property type="protein sequence ID" value="KKN07800.1"/>
    <property type="molecule type" value="Genomic_DNA"/>
</dbReference>
<keyword evidence="1" id="KW-0812">Transmembrane</keyword>
<dbReference type="AlphaFoldDB" id="A0A0F9MKJ6"/>
<name>A0A0F9MKJ6_9ZZZZ</name>
<evidence type="ECO:0000313" key="2">
    <source>
        <dbReference type="EMBL" id="KKN07800.1"/>
    </source>
</evidence>
<organism evidence="2">
    <name type="scientific">marine sediment metagenome</name>
    <dbReference type="NCBI Taxonomy" id="412755"/>
    <lineage>
        <taxon>unclassified sequences</taxon>
        <taxon>metagenomes</taxon>
        <taxon>ecological metagenomes</taxon>
    </lineage>
</organism>